<dbReference type="InterPro" id="IPR029069">
    <property type="entry name" value="HotDog_dom_sf"/>
</dbReference>
<organism evidence="2 3">
    <name type="scientific">Kyrpidia tusciae (strain DSM 2912 / NBRC 15312 / T2)</name>
    <name type="common">Bacillus tusciae</name>
    <dbReference type="NCBI Taxonomy" id="562970"/>
    <lineage>
        <taxon>Bacteria</taxon>
        <taxon>Bacillati</taxon>
        <taxon>Bacillota</taxon>
        <taxon>Bacilli</taxon>
        <taxon>Bacillales</taxon>
        <taxon>Alicyclobacillaceae</taxon>
        <taxon>Kyrpidia</taxon>
    </lineage>
</organism>
<dbReference type="STRING" id="562970.Btus_1731"/>
<accession>D5WQ24</accession>
<dbReference type="OrthoDB" id="9801625at2"/>
<dbReference type="SUPFAM" id="SSF54637">
    <property type="entry name" value="Thioesterase/thiol ester dehydrase-isomerase"/>
    <property type="match status" value="1"/>
</dbReference>
<dbReference type="Gene3D" id="3.10.129.10">
    <property type="entry name" value="Hotdog Thioesterase"/>
    <property type="match status" value="1"/>
</dbReference>
<evidence type="ECO:0000313" key="3">
    <source>
        <dbReference type="Proteomes" id="UP000002368"/>
    </source>
</evidence>
<feature type="domain" description="MaoC-like" evidence="1">
    <location>
        <begin position="12"/>
        <end position="124"/>
    </location>
</feature>
<dbReference type="InterPro" id="IPR052342">
    <property type="entry name" value="MCH/BMMD"/>
</dbReference>
<dbReference type="RefSeq" id="WP_013075720.1">
    <property type="nucleotide sequence ID" value="NC_014098.1"/>
</dbReference>
<evidence type="ECO:0000313" key="2">
    <source>
        <dbReference type="EMBL" id="ADG06433.1"/>
    </source>
</evidence>
<dbReference type="Pfam" id="PF01575">
    <property type="entry name" value="MaoC_dehydratas"/>
    <property type="match status" value="1"/>
</dbReference>
<dbReference type="EMBL" id="CP002017">
    <property type="protein sequence ID" value="ADG06433.1"/>
    <property type="molecule type" value="Genomic_DNA"/>
</dbReference>
<dbReference type="Proteomes" id="UP000002368">
    <property type="component" value="Chromosome"/>
</dbReference>
<dbReference type="eggNOG" id="COG2030">
    <property type="taxonomic scope" value="Bacteria"/>
</dbReference>
<dbReference type="InterPro" id="IPR002539">
    <property type="entry name" value="MaoC-like_dom"/>
</dbReference>
<reference evidence="2 3" key="1">
    <citation type="journal article" date="2011" name="Stand. Genomic Sci.">
        <title>Complete genome sequence of the thermophilic, hydrogen-oxidizing Bacillus tusciae type strain (T2) and reclassification in the new genus, Kyrpidia gen. nov. as Kyrpidia tusciae comb. nov. and emendation of the family Alicyclobacillaceae da Costa and Rainey, 2010.</title>
        <authorList>
            <person name="Klenk H.P."/>
            <person name="Lapidus A."/>
            <person name="Chertkov O."/>
            <person name="Copeland A."/>
            <person name="Del Rio T.G."/>
            <person name="Nolan M."/>
            <person name="Lucas S."/>
            <person name="Chen F."/>
            <person name="Tice H."/>
            <person name="Cheng J.F."/>
            <person name="Han C."/>
            <person name="Bruce D."/>
            <person name="Goodwin L."/>
            <person name="Pitluck S."/>
            <person name="Pati A."/>
            <person name="Ivanova N."/>
            <person name="Mavromatis K."/>
            <person name="Daum C."/>
            <person name="Chen A."/>
            <person name="Palaniappan K."/>
            <person name="Chang Y.J."/>
            <person name="Land M."/>
            <person name="Hauser L."/>
            <person name="Jeffries C.D."/>
            <person name="Detter J.C."/>
            <person name="Rohde M."/>
            <person name="Abt B."/>
            <person name="Pukall R."/>
            <person name="Goker M."/>
            <person name="Bristow J."/>
            <person name="Markowitz V."/>
            <person name="Hugenholtz P."/>
            <person name="Eisen J.A."/>
        </authorList>
    </citation>
    <scope>NUCLEOTIDE SEQUENCE [LARGE SCALE GENOMIC DNA]</scope>
    <source>
        <strain evidence="2 3">DSM 2912</strain>
    </source>
</reference>
<dbReference type="KEGG" id="bts:Btus_1731"/>
<evidence type="ECO:0000259" key="1">
    <source>
        <dbReference type="Pfam" id="PF01575"/>
    </source>
</evidence>
<sequence length="144" mass="16012">MRIDKSFDAFEIGERFVSRARTITEADLVMFAAFTGDWYPLHTDAEYVKQTPFKQRIAHGMLVLSVATGLARLEPGWVVAFYGMDRVRFVNPTFIGDTIHVEAEVVEKEDKGAKGGVVTFRQEVKKQTGDVVASAVMKVLVAKG</sequence>
<name>D5WQ24_KYRT2</name>
<protein>
    <submittedName>
        <fullName evidence="2">MaoC domain protein dehydratase</fullName>
    </submittedName>
</protein>
<dbReference type="PANTHER" id="PTHR43664:SF1">
    <property type="entry name" value="BETA-METHYLMALYL-COA DEHYDRATASE"/>
    <property type="match status" value="1"/>
</dbReference>
<dbReference type="HOGENOM" id="CLU_094876_0_0_9"/>
<dbReference type="AlphaFoldDB" id="D5WQ24"/>
<proteinExistence type="predicted"/>
<keyword evidence="3" id="KW-1185">Reference proteome</keyword>
<dbReference type="PANTHER" id="PTHR43664">
    <property type="entry name" value="MONOAMINE OXIDASE-RELATED"/>
    <property type="match status" value="1"/>
</dbReference>
<gene>
    <name evidence="2" type="ordered locus">Btus_1731</name>
</gene>